<proteinExistence type="predicted"/>
<gene>
    <name evidence="1" type="ORF">HMPREF0765_4447</name>
</gene>
<sequence length="262" mass="30410">MKREILFKDVTELKVKGKNRCSALLLVVLLALFVSCKQEDKFDLLSVSFPVKKELLNSMGVETKDYNTHLDGEIRKFSSEKDSVLIFGNIKLSGNISRYNKDLFFANYVEFFEDPVQKNIGAYQVNIHTTEETKALEEFMAAHFGKTDFYYKDQKISCRVWEADKRIFFFGVMEDQHSPDFSNRLHSTCLLFVIANSNKELMKESPAGSYFKFYKDYLDKKESTKQQAEVYTYSDFVRDSGNETIYTTNYVGDKLAQINNLL</sequence>
<dbReference type="Proteomes" id="UP000006241">
    <property type="component" value="Unassembled WGS sequence"/>
</dbReference>
<comment type="caution">
    <text evidence="1">The sequence shown here is derived from an EMBL/GenBank/DDBJ whole genome shotgun (WGS) entry which is preliminary data.</text>
</comment>
<dbReference type="EMBL" id="ACHB01000097">
    <property type="protein sequence ID" value="EEI89942.1"/>
    <property type="molecule type" value="Genomic_DNA"/>
</dbReference>
<evidence type="ECO:0000313" key="1">
    <source>
        <dbReference type="EMBL" id="EEI89942.1"/>
    </source>
</evidence>
<reference evidence="1 2" key="1">
    <citation type="submission" date="2009-01" db="EMBL/GenBank/DDBJ databases">
        <authorList>
            <person name="Qin X."/>
            <person name="Bachman B."/>
            <person name="Battles P."/>
            <person name="Bell A."/>
            <person name="Bess C."/>
            <person name="Bickham C."/>
            <person name="Chaboub L."/>
            <person name="Chen D."/>
            <person name="Coyle M."/>
            <person name="Deiros D.R."/>
            <person name="Dinh H."/>
            <person name="Forbes L."/>
            <person name="Fowler G."/>
            <person name="Francisco L."/>
            <person name="Fu Q."/>
            <person name="Gubbala S."/>
            <person name="Hale W."/>
            <person name="Han Y."/>
            <person name="Hemphill L."/>
            <person name="Highlander S.K."/>
            <person name="Hirani K."/>
            <person name="Hogues M."/>
            <person name="Jackson L."/>
            <person name="Jakkamsetti A."/>
            <person name="Javaid M."/>
            <person name="Jiang H."/>
            <person name="Korchina V."/>
            <person name="Kovar C."/>
            <person name="Lara F."/>
            <person name="Lee S."/>
            <person name="Mata R."/>
            <person name="Mathew T."/>
            <person name="Moen C."/>
            <person name="Morales K."/>
            <person name="Munidasa M."/>
            <person name="Nazareth L."/>
            <person name="Ngo R."/>
            <person name="Nguyen L."/>
            <person name="Okwuonu G."/>
            <person name="Ongeri F."/>
            <person name="Patil S."/>
            <person name="Petrosino J."/>
            <person name="Pham C."/>
            <person name="Pham P."/>
            <person name="Pu L.-L."/>
            <person name="Puazo M."/>
            <person name="Raj R."/>
            <person name="Reid J."/>
            <person name="Rouhana J."/>
            <person name="Saada N."/>
            <person name="Shang Y."/>
            <person name="Simmons D."/>
            <person name="Thornton R."/>
            <person name="Warren J."/>
            <person name="Weissenberger G."/>
            <person name="Zhang J."/>
            <person name="Zhang L."/>
            <person name="Zhou C."/>
            <person name="Zhu D."/>
            <person name="Muzny D."/>
            <person name="Worley K."/>
            <person name="Gibbs R."/>
        </authorList>
    </citation>
    <scope>NUCLEOTIDE SEQUENCE [LARGE SCALE GENOMIC DNA]</scope>
    <source>
        <strain evidence="1 2">ATCC 33300</strain>
    </source>
</reference>
<accession>C2G4E1</accession>
<dbReference type="AlphaFoldDB" id="C2G4E1"/>
<protein>
    <submittedName>
        <fullName evidence="1">Uncharacterized protein</fullName>
    </submittedName>
</protein>
<evidence type="ECO:0000313" key="2">
    <source>
        <dbReference type="Proteomes" id="UP000006241"/>
    </source>
</evidence>
<name>C2G4E1_SPHSI</name>
<dbReference type="RefSeq" id="WP_003004206.1">
    <property type="nucleotide sequence ID" value="NZ_GG668630.1"/>
</dbReference>
<organism evidence="1 2">
    <name type="scientific">Sphingobacterium spiritivorum ATCC 33300</name>
    <dbReference type="NCBI Taxonomy" id="525372"/>
    <lineage>
        <taxon>Bacteria</taxon>
        <taxon>Pseudomonadati</taxon>
        <taxon>Bacteroidota</taxon>
        <taxon>Sphingobacteriia</taxon>
        <taxon>Sphingobacteriales</taxon>
        <taxon>Sphingobacteriaceae</taxon>
        <taxon>Sphingobacterium</taxon>
    </lineage>
</organism>
<dbReference type="HOGENOM" id="CLU_1093745_0_0_10"/>